<evidence type="ECO:0000313" key="3">
    <source>
        <dbReference type="Proteomes" id="UP000051863"/>
    </source>
</evidence>
<keyword evidence="3" id="KW-1185">Reference proteome</keyword>
<dbReference type="RefSeq" id="WP_083491333.1">
    <property type="nucleotide sequence ID" value="NZ_LDJJ01000051.1"/>
</dbReference>
<dbReference type="EMBL" id="LDJJ01000051">
    <property type="protein sequence ID" value="KRG65792.1"/>
    <property type="molecule type" value="Genomic_DNA"/>
</dbReference>
<dbReference type="Gene3D" id="3.40.50.300">
    <property type="entry name" value="P-loop containing nucleotide triphosphate hydrolases"/>
    <property type="match status" value="1"/>
</dbReference>
<evidence type="ECO:0000313" key="2">
    <source>
        <dbReference type="EMBL" id="KRG65792.1"/>
    </source>
</evidence>
<dbReference type="OrthoDB" id="2020141at2"/>
<sequence>MEGPNPYRPGAGIAPLVLAGRDEAITTAKNALTNVLRGAPQRPIAFYGLRGVGKTVVLNEVQTNASNQGVVFEHIEISENDNFKNVIMQKVRKILYRLDTLAAAKGKVLEAFKALKAISLAFPGGPEIKVDLEAPEGTADSGNFQSDLTDLMVILGEAAKEKGKAVCFFIDELQYLKEEDFEAIIASSHRVSQRTLPIQFICAGLPQILAKAADAKSYAERQFNFFELGRIKEPADKEAIEGPLIGTGVTIEVAATKEVLRVTGAYPYFIQEYGSILFEKLEHGVITAGFVKENEKVFYDKLDESFYRSRWERATDMEKKYMRAMAMIGAGPYKSAEVAEKMQRRQDSISPLRGGLIHKGFIYSPSHSLVDFTVPGFDEYLKRAGEI</sequence>
<reference evidence="2 3" key="1">
    <citation type="submission" date="2015-05" db="EMBL/GenBank/DDBJ databases">
        <title>Genome sequencing and analysis of members of genus Stenotrophomonas.</title>
        <authorList>
            <person name="Patil P.P."/>
            <person name="Midha S."/>
            <person name="Patil P.B."/>
        </authorList>
    </citation>
    <scope>NUCLEOTIDE SEQUENCE [LARGE SCALE GENOMIC DNA]</scope>
    <source>
        <strain evidence="2 3">DSM 18941</strain>
    </source>
</reference>
<dbReference type="AlphaFoldDB" id="A0A0R0C933"/>
<organism evidence="2 3">
    <name type="scientific">Stenotrophomonas terrae</name>
    <dbReference type="NCBI Taxonomy" id="405446"/>
    <lineage>
        <taxon>Bacteria</taxon>
        <taxon>Pseudomonadati</taxon>
        <taxon>Pseudomonadota</taxon>
        <taxon>Gammaproteobacteria</taxon>
        <taxon>Lysobacterales</taxon>
        <taxon>Lysobacteraceae</taxon>
        <taxon>Stenotrophomonas</taxon>
    </lineage>
</organism>
<dbReference type="PANTHER" id="PTHR34301:SF8">
    <property type="entry name" value="ATPASE DOMAIN-CONTAINING PROTEIN"/>
    <property type="match status" value="1"/>
</dbReference>
<name>A0A0R0C933_9GAMM</name>
<dbReference type="PATRIC" id="fig|405446.3.peg.2658"/>
<proteinExistence type="predicted"/>
<dbReference type="InterPro" id="IPR041664">
    <property type="entry name" value="AAA_16"/>
</dbReference>
<dbReference type="PANTHER" id="PTHR34301">
    <property type="entry name" value="DNA-BINDING PROTEIN-RELATED"/>
    <property type="match status" value="1"/>
</dbReference>
<dbReference type="InterPro" id="IPR027417">
    <property type="entry name" value="P-loop_NTPase"/>
</dbReference>
<protein>
    <recommendedName>
        <fullName evidence="1">Orc1-like AAA ATPase domain-containing protein</fullName>
    </recommendedName>
</protein>
<accession>A0A0R0C933</accession>
<dbReference type="SUPFAM" id="SSF52540">
    <property type="entry name" value="P-loop containing nucleoside triphosphate hydrolases"/>
    <property type="match status" value="1"/>
</dbReference>
<comment type="caution">
    <text evidence="2">The sequence shown here is derived from an EMBL/GenBank/DDBJ whole genome shotgun (WGS) entry which is preliminary data.</text>
</comment>
<feature type="domain" description="Orc1-like AAA ATPase" evidence="1">
    <location>
        <begin position="18"/>
        <end position="193"/>
    </location>
</feature>
<dbReference type="Pfam" id="PF13191">
    <property type="entry name" value="AAA_16"/>
    <property type="match status" value="1"/>
</dbReference>
<gene>
    <name evidence="2" type="ORF">ABB27_14560</name>
</gene>
<dbReference type="Proteomes" id="UP000051863">
    <property type="component" value="Unassembled WGS sequence"/>
</dbReference>
<evidence type="ECO:0000259" key="1">
    <source>
        <dbReference type="Pfam" id="PF13191"/>
    </source>
</evidence>